<comment type="caution">
    <text evidence="1">The sequence shown here is derived from an EMBL/GenBank/DDBJ whole genome shotgun (WGS) entry which is preliminary data.</text>
</comment>
<sequence>MRSGMGRVLVGWACLAIPSRTLFRLALPSRFRAAPFRAIRTRGYRGDRRVRARRSSGSVNETVRSGMGRVSAGWACFAIPLGTLFRLALPSRFRIAPFRAIRTRGYGGGRSAGTGAAELGIAQ</sequence>
<accession>A0A4Y3NGN7</accession>
<gene>
    <name evidence="1" type="ORF">AAU01_39390</name>
</gene>
<evidence type="ECO:0000313" key="1">
    <source>
        <dbReference type="EMBL" id="GEB21184.1"/>
    </source>
</evidence>
<name>A0A4Y3NGN7_PAEAU</name>
<keyword evidence="2" id="KW-1185">Reference proteome</keyword>
<evidence type="ECO:0000313" key="2">
    <source>
        <dbReference type="Proteomes" id="UP000317715"/>
    </source>
</evidence>
<protein>
    <submittedName>
        <fullName evidence="1">Uncharacterized protein</fullName>
    </submittedName>
</protein>
<dbReference type="AlphaFoldDB" id="A0A4Y3NGN7"/>
<proteinExistence type="predicted"/>
<reference evidence="1 2" key="1">
    <citation type="submission" date="2019-06" db="EMBL/GenBank/DDBJ databases">
        <title>Whole genome shotgun sequence of Paenarthrobacter aurescens NBRC 12136.</title>
        <authorList>
            <person name="Hosoyama A."/>
            <person name="Uohara A."/>
            <person name="Ohji S."/>
            <person name="Ichikawa N."/>
        </authorList>
    </citation>
    <scope>NUCLEOTIDE SEQUENCE [LARGE SCALE GENOMIC DNA]</scope>
    <source>
        <strain evidence="1 2">NBRC 12136</strain>
    </source>
</reference>
<dbReference type="EMBL" id="BJMD01000039">
    <property type="protein sequence ID" value="GEB21184.1"/>
    <property type="molecule type" value="Genomic_DNA"/>
</dbReference>
<organism evidence="1 2">
    <name type="scientific">Paenarthrobacter aurescens</name>
    <name type="common">Arthrobacter aurescens</name>
    <dbReference type="NCBI Taxonomy" id="43663"/>
    <lineage>
        <taxon>Bacteria</taxon>
        <taxon>Bacillati</taxon>
        <taxon>Actinomycetota</taxon>
        <taxon>Actinomycetes</taxon>
        <taxon>Micrococcales</taxon>
        <taxon>Micrococcaceae</taxon>
        <taxon>Paenarthrobacter</taxon>
    </lineage>
</organism>
<dbReference type="Proteomes" id="UP000317715">
    <property type="component" value="Unassembled WGS sequence"/>
</dbReference>